<dbReference type="EMBL" id="JANPWB010000001">
    <property type="protein sequence ID" value="KAJ1218593.1"/>
    <property type="molecule type" value="Genomic_DNA"/>
</dbReference>
<gene>
    <name evidence="1" type="ORF">NDU88_006171</name>
</gene>
<evidence type="ECO:0000313" key="2">
    <source>
        <dbReference type="Proteomes" id="UP001066276"/>
    </source>
</evidence>
<accession>A0AAV7WZV5</accession>
<name>A0AAV7WZV5_PLEWA</name>
<reference evidence="1" key="1">
    <citation type="journal article" date="2022" name="bioRxiv">
        <title>Sequencing and chromosome-scale assembly of the giantPleurodeles waltlgenome.</title>
        <authorList>
            <person name="Brown T."/>
            <person name="Elewa A."/>
            <person name="Iarovenko S."/>
            <person name="Subramanian E."/>
            <person name="Araus A.J."/>
            <person name="Petzold A."/>
            <person name="Susuki M."/>
            <person name="Suzuki K.-i.T."/>
            <person name="Hayashi T."/>
            <person name="Toyoda A."/>
            <person name="Oliveira C."/>
            <person name="Osipova E."/>
            <person name="Leigh N.D."/>
            <person name="Simon A."/>
            <person name="Yun M.H."/>
        </authorList>
    </citation>
    <scope>NUCLEOTIDE SEQUENCE</scope>
    <source>
        <strain evidence="1">20211129_DDA</strain>
        <tissue evidence="1">Liver</tissue>
    </source>
</reference>
<evidence type="ECO:0000313" key="1">
    <source>
        <dbReference type="EMBL" id="KAJ1218593.1"/>
    </source>
</evidence>
<comment type="caution">
    <text evidence="1">The sequence shown here is derived from an EMBL/GenBank/DDBJ whole genome shotgun (WGS) entry which is preliminary data.</text>
</comment>
<keyword evidence="2" id="KW-1185">Reference proteome</keyword>
<protein>
    <submittedName>
        <fullName evidence="1">Uncharacterized protein</fullName>
    </submittedName>
</protein>
<dbReference type="AlphaFoldDB" id="A0AAV7WZV5"/>
<proteinExistence type="predicted"/>
<sequence length="102" mass="11921">MSGKCAYAPEDIWLPPCSDGIQTLRSWRELPDNQRCCHACLSTGGDWLELSSCAMRHPLCYVTDQGLFMRRFLIYVILWFTPRDDHHSHSPEKLWGRRVLLK</sequence>
<organism evidence="1 2">
    <name type="scientific">Pleurodeles waltl</name>
    <name type="common">Iberian ribbed newt</name>
    <dbReference type="NCBI Taxonomy" id="8319"/>
    <lineage>
        <taxon>Eukaryota</taxon>
        <taxon>Metazoa</taxon>
        <taxon>Chordata</taxon>
        <taxon>Craniata</taxon>
        <taxon>Vertebrata</taxon>
        <taxon>Euteleostomi</taxon>
        <taxon>Amphibia</taxon>
        <taxon>Batrachia</taxon>
        <taxon>Caudata</taxon>
        <taxon>Salamandroidea</taxon>
        <taxon>Salamandridae</taxon>
        <taxon>Pleurodelinae</taxon>
        <taxon>Pleurodeles</taxon>
    </lineage>
</organism>
<dbReference type="Proteomes" id="UP001066276">
    <property type="component" value="Chromosome 1_1"/>
</dbReference>